<dbReference type="Pfam" id="PF10677">
    <property type="entry name" value="DUF2490"/>
    <property type="match status" value="1"/>
</dbReference>
<comment type="caution">
    <text evidence="2">The sequence shown here is derived from an EMBL/GenBank/DDBJ whole genome shotgun (WGS) entry which is preliminary data.</text>
</comment>
<feature type="chain" id="PRO_5035217348" description="DUF2490 domain-containing protein" evidence="1">
    <location>
        <begin position="23"/>
        <end position="239"/>
    </location>
</feature>
<feature type="signal peptide" evidence="1">
    <location>
        <begin position="1"/>
        <end position="22"/>
    </location>
</feature>
<sequence length="239" mass="27938">MLKKIAAIMGIVLVFGTNPVVAQISEPGNWLIYFGNQNFANNKWVWHNEIQYRDYSLLGSREQLLLRTGVGRYLTENNNIVSGGYAFISTRPQGLQDGLVVIDDANAFQEHRLWQQYLTRQPIGKVLLTHRYRFEQRFFNDGDFRLRGRYFLAANIPLNNQLMMEKTYYLSFYNEVFLNVTDDTSVALFDRNRLFGAIGYQVNRGVRVEVGLMHQTLNNREFSRTQLQFVVFNNLPFKK</sequence>
<evidence type="ECO:0000313" key="3">
    <source>
        <dbReference type="Proteomes" id="UP000642809"/>
    </source>
</evidence>
<dbReference type="AlphaFoldDB" id="A0A8J3CUR0"/>
<proteinExistence type="predicted"/>
<keyword evidence="3" id="KW-1185">Reference proteome</keyword>
<reference evidence="2" key="1">
    <citation type="journal article" date="2014" name="Int. J. Syst. Evol. Microbiol.">
        <title>Complete genome sequence of Corynebacterium casei LMG S-19264T (=DSM 44701T), isolated from a smear-ripened cheese.</title>
        <authorList>
            <consortium name="US DOE Joint Genome Institute (JGI-PGF)"/>
            <person name="Walter F."/>
            <person name="Albersmeier A."/>
            <person name="Kalinowski J."/>
            <person name="Ruckert C."/>
        </authorList>
    </citation>
    <scope>NUCLEOTIDE SEQUENCE</scope>
    <source>
        <strain evidence="2">KCTC 23224</strain>
    </source>
</reference>
<evidence type="ECO:0000256" key="1">
    <source>
        <dbReference type="SAM" id="SignalP"/>
    </source>
</evidence>
<dbReference type="InterPro" id="IPR019619">
    <property type="entry name" value="DUF2490"/>
</dbReference>
<evidence type="ECO:0008006" key="4">
    <source>
        <dbReference type="Google" id="ProtNLM"/>
    </source>
</evidence>
<name>A0A8J3CUR0_9BACT</name>
<organism evidence="2 3">
    <name type="scientific">Mongoliitalea lutea</name>
    <dbReference type="NCBI Taxonomy" id="849756"/>
    <lineage>
        <taxon>Bacteria</taxon>
        <taxon>Pseudomonadati</taxon>
        <taxon>Bacteroidota</taxon>
        <taxon>Cytophagia</taxon>
        <taxon>Cytophagales</taxon>
        <taxon>Cyclobacteriaceae</taxon>
        <taxon>Mongoliitalea</taxon>
    </lineage>
</organism>
<gene>
    <name evidence="2" type="ORF">GCM10008106_04400</name>
</gene>
<reference evidence="2" key="2">
    <citation type="submission" date="2020-09" db="EMBL/GenBank/DDBJ databases">
        <authorList>
            <person name="Sun Q."/>
            <person name="Kim S."/>
        </authorList>
    </citation>
    <scope>NUCLEOTIDE SEQUENCE</scope>
    <source>
        <strain evidence="2">KCTC 23224</strain>
    </source>
</reference>
<protein>
    <recommendedName>
        <fullName evidence="4">DUF2490 domain-containing protein</fullName>
    </recommendedName>
</protein>
<dbReference type="Proteomes" id="UP000642809">
    <property type="component" value="Unassembled WGS sequence"/>
</dbReference>
<accession>A0A8J3CUR0</accession>
<keyword evidence="1" id="KW-0732">Signal</keyword>
<dbReference type="EMBL" id="BMYF01000002">
    <property type="protein sequence ID" value="GHB26815.1"/>
    <property type="molecule type" value="Genomic_DNA"/>
</dbReference>
<dbReference type="RefSeq" id="WP_189578814.1">
    <property type="nucleotide sequence ID" value="NZ_BMYF01000002.1"/>
</dbReference>
<evidence type="ECO:0000313" key="2">
    <source>
        <dbReference type="EMBL" id="GHB26815.1"/>
    </source>
</evidence>